<dbReference type="InterPro" id="IPR015946">
    <property type="entry name" value="KH_dom-like_a/b"/>
</dbReference>
<dbReference type="KEGG" id="dsf:UWK_00015"/>
<keyword evidence="1 2" id="KW-0690">Ribosome biogenesis</keyword>
<dbReference type="AlphaFoldDB" id="M1N9S1"/>
<dbReference type="PROSITE" id="PS01319">
    <property type="entry name" value="RBFA"/>
    <property type="match status" value="1"/>
</dbReference>
<dbReference type="Gene3D" id="3.30.300.20">
    <property type="match status" value="1"/>
</dbReference>
<dbReference type="GO" id="GO:0030490">
    <property type="term" value="P:maturation of SSU-rRNA"/>
    <property type="evidence" value="ECO:0007669"/>
    <property type="project" value="UniProtKB-UniRule"/>
</dbReference>
<evidence type="ECO:0000256" key="1">
    <source>
        <dbReference type="ARBA" id="ARBA00022517"/>
    </source>
</evidence>
<evidence type="ECO:0000313" key="3">
    <source>
        <dbReference type="EMBL" id="AGF76604.1"/>
    </source>
</evidence>
<accession>M1N9S1</accession>
<dbReference type="PANTHER" id="PTHR33515">
    <property type="entry name" value="RIBOSOME-BINDING FACTOR A, CHLOROPLASTIC-RELATED"/>
    <property type="match status" value="1"/>
</dbReference>
<dbReference type="NCBIfam" id="TIGR00082">
    <property type="entry name" value="rbfA"/>
    <property type="match status" value="1"/>
</dbReference>
<dbReference type="RefSeq" id="WP_015402303.1">
    <property type="nucleotide sequence ID" value="NC_020304.1"/>
</dbReference>
<keyword evidence="2" id="KW-0963">Cytoplasm</keyword>
<dbReference type="PANTHER" id="PTHR33515:SF1">
    <property type="entry name" value="RIBOSOME-BINDING FACTOR A, CHLOROPLASTIC-RELATED"/>
    <property type="match status" value="1"/>
</dbReference>
<dbReference type="InterPro" id="IPR023799">
    <property type="entry name" value="RbfA_dom_sf"/>
</dbReference>
<dbReference type="eggNOG" id="COG0858">
    <property type="taxonomic scope" value="Bacteria"/>
</dbReference>
<dbReference type="InterPro" id="IPR000238">
    <property type="entry name" value="RbfA"/>
</dbReference>
<gene>
    <name evidence="2" type="primary">rbfA</name>
    <name evidence="3" type="ordered locus">UWK_00015</name>
</gene>
<dbReference type="GO" id="GO:0005829">
    <property type="term" value="C:cytosol"/>
    <property type="evidence" value="ECO:0007669"/>
    <property type="project" value="TreeGrafter"/>
</dbReference>
<evidence type="ECO:0000313" key="4">
    <source>
        <dbReference type="Proteomes" id="UP000011721"/>
    </source>
</evidence>
<dbReference type="EMBL" id="CP003985">
    <property type="protein sequence ID" value="AGF76604.1"/>
    <property type="molecule type" value="Genomic_DNA"/>
</dbReference>
<proteinExistence type="inferred from homology"/>
<dbReference type="Pfam" id="PF02033">
    <property type="entry name" value="RBFA"/>
    <property type="match status" value="1"/>
</dbReference>
<sequence>MWDPKETIESVGLGKRERKRSTRVAEAIQMELSLFFLQKVRDQKLSGVTISRVDVTDDLRSARIFYTVSGGEKSGKHTATALVNATGFVRSHLAKVLNLRHTPSLTFIYDAKAEQVRDMETLLDAIASERNRRDGDS</sequence>
<dbReference type="OrthoDB" id="307788at2"/>
<dbReference type="SUPFAM" id="SSF89919">
    <property type="entry name" value="Ribosome-binding factor A, RbfA"/>
    <property type="match status" value="1"/>
</dbReference>
<name>M1N9S1_DESSD</name>
<organism evidence="3 4">
    <name type="scientific">Desulfocapsa sulfexigens (strain DSM 10523 / SB164P1)</name>
    <dbReference type="NCBI Taxonomy" id="1167006"/>
    <lineage>
        <taxon>Bacteria</taxon>
        <taxon>Pseudomonadati</taxon>
        <taxon>Thermodesulfobacteriota</taxon>
        <taxon>Desulfobulbia</taxon>
        <taxon>Desulfobulbales</taxon>
        <taxon>Desulfocapsaceae</taxon>
        <taxon>Desulfocapsa</taxon>
    </lineage>
</organism>
<comment type="subcellular location">
    <subcellularLocation>
        <location evidence="2">Cytoplasm</location>
    </subcellularLocation>
</comment>
<reference evidence="4" key="1">
    <citation type="journal article" date="2013" name="Stand. Genomic Sci.">
        <title>Complete genome sequence of Desulfocapsa sulfexigens, a marine deltaproteobacterium specialized in disproportionating inorganic sulfur compounds.</title>
        <authorList>
            <person name="Finster K.W."/>
            <person name="Kjeldsen K.U."/>
            <person name="Kube M."/>
            <person name="Reinhardt R."/>
            <person name="Mussmann M."/>
            <person name="Amann R."/>
            <person name="Schreiber L."/>
        </authorList>
    </citation>
    <scope>NUCLEOTIDE SEQUENCE [LARGE SCALE GENOMIC DNA]</scope>
    <source>
        <strain evidence="4">DSM 10523 / SB164P1</strain>
    </source>
</reference>
<comment type="subunit">
    <text evidence="2">Monomer. Binds 30S ribosomal subunits, but not 50S ribosomal subunits or 70S ribosomes.</text>
</comment>
<comment type="function">
    <text evidence="2">One of several proteins that assist in the late maturation steps of the functional core of the 30S ribosomal subunit. Associates with free 30S ribosomal subunits (but not with 30S subunits that are part of 70S ribosomes or polysomes). Required for efficient processing of 16S rRNA. May interact with the 5'-terminal helix region of 16S rRNA.</text>
</comment>
<evidence type="ECO:0000256" key="2">
    <source>
        <dbReference type="HAMAP-Rule" id="MF_00003"/>
    </source>
</evidence>
<keyword evidence="4" id="KW-1185">Reference proteome</keyword>
<comment type="similarity">
    <text evidence="2">Belongs to the RbfA family.</text>
</comment>
<dbReference type="GO" id="GO:0043024">
    <property type="term" value="F:ribosomal small subunit binding"/>
    <property type="evidence" value="ECO:0007669"/>
    <property type="project" value="TreeGrafter"/>
</dbReference>
<dbReference type="HAMAP" id="MF_00003">
    <property type="entry name" value="RbfA"/>
    <property type="match status" value="1"/>
</dbReference>
<dbReference type="STRING" id="1167006.UWK_00015"/>
<dbReference type="InterPro" id="IPR020053">
    <property type="entry name" value="Ribosome-bd_factorA_CS"/>
</dbReference>
<dbReference type="HOGENOM" id="CLU_089475_3_1_7"/>
<dbReference type="Proteomes" id="UP000011721">
    <property type="component" value="Chromosome"/>
</dbReference>
<protein>
    <recommendedName>
        <fullName evidence="2">Ribosome-binding factor A</fullName>
    </recommendedName>
</protein>